<keyword evidence="1" id="KW-0732">Signal</keyword>
<dbReference type="PANTHER" id="PTHR36956">
    <property type="entry name" value="UTERINE LUMIN EXPRESSED/LOCAILIZED-RELATED"/>
    <property type="match status" value="1"/>
</dbReference>
<evidence type="ECO:0008006" key="4">
    <source>
        <dbReference type="Google" id="ProtNLM"/>
    </source>
</evidence>
<comment type="caution">
    <text evidence="2">The sequence shown here is derived from an EMBL/GenBank/DDBJ whole genome shotgun (WGS) entry which is preliminary data.</text>
</comment>
<protein>
    <recommendedName>
        <fullName evidence="4">DUF19 domain-containing protein</fullName>
    </recommendedName>
</protein>
<feature type="chain" id="PRO_5013620036" description="DUF19 domain-containing protein" evidence="1">
    <location>
        <begin position="18"/>
        <end position="191"/>
    </location>
</feature>
<sequence length="191" mass="22353">MISYIFLLLLLPISIYGQEDQDEICLKTFQKAKTCMDKLPLSKEIYKAPFSDGAKNEQFLDEMKQLRNCVGRNDCPVLNQFVSYFYETELYATYFTNTTCMTTETLPQLLKTCNEKPKPPSNHVERRCDKYADSCLINELKEQGQCPSLKMIYVDMMLKTAKIICDLVEENREQWSHYFDLVDVKIDFPVM</sequence>
<feature type="signal peptide" evidence="1">
    <location>
        <begin position="1"/>
        <end position="17"/>
    </location>
</feature>
<dbReference type="AlphaFoldDB" id="A0A2G5TXS7"/>
<proteinExistence type="predicted"/>
<reference evidence="3" key="1">
    <citation type="submission" date="2017-10" db="EMBL/GenBank/DDBJ databases">
        <title>Rapid genome shrinkage in a self-fertile nematode reveals novel sperm competition proteins.</title>
        <authorList>
            <person name="Yin D."/>
            <person name="Schwarz E.M."/>
            <person name="Thomas C.G."/>
            <person name="Felde R.L."/>
            <person name="Korf I.F."/>
            <person name="Cutter A.D."/>
            <person name="Schartner C.M."/>
            <person name="Ralston E.J."/>
            <person name="Meyer B.J."/>
            <person name="Haag E.S."/>
        </authorList>
    </citation>
    <scope>NUCLEOTIDE SEQUENCE [LARGE SCALE GENOMIC DNA]</scope>
    <source>
        <strain evidence="3">JU1422</strain>
    </source>
</reference>
<keyword evidence="3" id="KW-1185">Reference proteome</keyword>
<evidence type="ECO:0000256" key="1">
    <source>
        <dbReference type="SAM" id="SignalP"/>
    </source>
</evidence>
<evidence type="ECO:0000313" key="2">
    <source>
        <dbReference type="EMBL" id="PIC31901.1"/>
    </source>
</evidence>
<organism evidence="2 3">
    <name type="scientific">Caenorhabditis nigoni</name>
    <dbReference type="NCBI Taxonomy" id="1611254"/>
    <lineage>
        <taxon>Eukaryota</taxon>
        <taxon>Metazoa</taxon>
        <taxon>Ecdysozoa</taxon>
        <taxon>Nematoda</taxon>
        <taxon>Chromadorea</taxon>
        <taxon>Rhabditida</taxon>
        <taxon>Rhabditina</taxon>
        <taxon>Rhabditomorpha</taxon>
        <taxon>Rhabditoidea</taxon>
        <taxon>Rhabditidae</taxon>
        <taxon>Peloderinae</taxon>
        <taxon>Caenorhabditis</taxon>
    </lineage>
</organism>
<dbReference type="Proteomes" id="UP000230233">
    <property type="component" value="Chromosome IV"/>
</dbReference>
<accession>A0A2G5TXS7</accession>
<dbReference type="PANTHER" id="PTHR36956:SF2">
    <property type="entry name" value="CPXV012 PROTEIN-RELATED"/>
    <property type="match status" value="1"/>
</dbReference>
<evidence type="ECO:0000313" key="3">
    <source>
        <dbReference type="Proteomes" id="UP000230233"/>
    </source>
</evidence>
<dbReference type="OrthoDB" id="10300808at2759"/>
<dbReference type="EMBL" id="PDUG01000004">
    <property type="protein sequence ID" value="PIC31901.1"/>
    <property type="molecule type" value="Genomic_DNA"/>
</dbReference>
<gene>
    <name evidence="2" type="primary">Cnig_chr_IV.g12439</name>
    <name evidence="2" type="ORF">B9Z55_012439</name>
</gene>
<name>A0A2G5TXS7_9PELO</name>